<keyword evidence="2 5" id="KW-0812">Transmembrane</keyword>
<gene>
    <name evidence="6" type="ORF">PV06_05629</name>
</gene>
<dbReference type="PANTHER" id="PTHR12714">
    <property type="entry name" value="PROTEIN-S ISOPRENYLCYSTEINE O-METHYLTRANSFERASE"/>
    <property type="match status" value="1"/>
</dbReference>
<dbReference type="VEuPathDB" id="FungiDB:PV06_05629"/>
<feature type="transmembrane region" description="Helical" evidence="5">
    <location>
        <begin position="117"/>
        <end position="140"/>
    </location>
</feature>
<keyword evidence="5" id="KW-0949">S-adenosyl-L-methionine</keyword>
<evidence type="ECO:0000256" key="1">
    <source>
        <dbReference type="ARBA" id="ARBA00004141"/>
    </source>
</evidence>
<dbReference type="InterPro" id="IPR007269">
    <property type="entry name" value="ICMT_MeTrfase"/>
</dbReference>
<comment type="subcellular location">
    <subcellularLocation>
        <location evidence="5">Endoplasmic reticulum membrane</location>
        <topology evidence="5">Multi-pass membrane protein</topology>
    </subcellularLocation>
    <subcellularLocation>
        <location evidence="1">Membrane</location>
        <topology evidence="1">Multi-pass membrane protein</topology>
    </subcellularLocation>
</comment>
<sequence>MNLLPTFDLGHLTFGSVSLALACLLTGYLTSLSMTPPNPNPETKPDVDDRLRGVLTDRTIRNRRLLYNGLSVYHAVMVLVLAAATAKEPTSASNDGTVLCPWPENLNRGLLFTWSPYLAIALGLVCLVGAPLRLAAYGALGRNFTFHLQKPSELNTRGLYRYMQHPSYTGNVLVRGGCFVVFLRWDGVMGCWMPPTARAWLDGFGWTVYVFMLVVMVRAVRGRIVDEEKMLGDKFGDVWVQWHKRTARFVPGIF</sequence>
<dbReference type="HOGENOM" id="CLU_065200_6_1_1"/>
<dbReference type="OrthoDB" id="422086at2759"/>
<dbReference type="GO" id="GO:0004671">
    <property type="term" value="F:protein C-terminal S-isoprenylcysteine carboxyl O-methyltransferase activity"/>
    <property type="evidence" value="ECO:0007669"/>
    <property type="project" value="UniProtKB-EC"/>
</dbReference>
<proteinExistence type="inferred from homology"/>
<evidence type="ECO:0000256" key="2">
    <source>
        <dbReference type="ARBA" id="ARBA00022692"/>
    </source>
</evidence>
<keyword evidence="5" id="KW-0256">Endoplasmic reticulum</keyword>
<dbReference type="GeneID" id="27357703"/>
<evidence type="ECO:0000313" key="7">
    <source>
        <dbReference type="Proteomes" id="UP000053342"/>
    </source>
</evidence>
<dbReference type="Proteomes" id="UP000053342">
    <property type="component" value="Unassembled WGS sequence"/>
</dbReference>
<accession>A0A0D2BX43</accession>
<keyword evidence="5" id="KW-0489">Methyltransferase</keyword>
<keyword evidence="3 5" id="KW-1133">Transmembrane helix</keyword>
<comment type="catalytic activity">
    <reaction evidence="5">
        <text>[protein]-C-terminal S-[(2E,6E)-farnesyl]-L-cysteine + S-adenosyl-L-methionine = [protein]-C-terminal S-[(2E,6E)-farnesyl]-L-cysteine methyl ester + S-adenosyl-L-homocysteine</text>
        <dbReference type="Rhea" id="RHEA:21672"/>
        <dbReference type="Rhea" id="RHEA-COMP:12125"/>
        <dbReference type="Rhea" id="RHEA-COMP:12126"/>
        <dbReference type="ChEBI" id="CHEBI:57856"/>
        <dbReference type="ChEBI" id="CHEBI:59789"/>
        <dbReference type="ChEBI" id="CHEBI:90510"/>
        <dbReference type="ChEBI" id="CHEBI:90511"/>
        <dbReference type="EC" id="2.1.1.100"/>
    </reaction>
</comment>
<feature type="transmembrane region" description="Helical" evidence="5">
    <location>
        <begin position="167"/>
        <end position="185"/>
    </location>
</feature>
<keyword evidence="4 5" id="KW-0472">Membrane</keyword>
<keyword evidence="7" id="KW-1185">Reference proteome</keyword>
<evidence type="ECO:0000256" key="5">
    <source>
        <dbReference type="RuleBase" id="RU362022"/>
    </source>
</evidence>
<dbReference type="GO" id="GO:0032259">
    <property type="term" value="P:methylation"/>
    <property type="evidence" value="ECO:0007669"/>
    <property type="project" value="UniProtKB-KW"/>
</dbReference>
<dbReference type="EMBL" id="KN847336">
    <property type="protein sequence ID" value="KIW42042.1"/>
    <property type="molecule type" value="Genomic_DNA"/>
</dbReference>
<feature type="transmembrane region" description="Helical" evidence="5">
    <location>
        <begin position="197"/>
        <end position="220"/>
    </location>
</feature>
<dbReference type="Pfam" id="PF04140">
    <property type="entry name" value="ICMT"/>
    <property type="match status" value="1"/>
</dbReference>
<evidence type="ECO:0000256" key="3">
    <source>
        <dbReference type="ARBA" id="ARBA00022989"/>
    </source>
</evidence>
<dbReference type="EC" id="2.1.1.100" evidence="5"/>
<dbReference type="RefSeq" id="XP_016262258.1">
    <property type="nucleotide sequence ID" value="XM_016406654.1"/>
</dbReference>
<dbReference type="STRING" id="215243.A0A0D2BX43"/>
<dbReference type="AlphaFoldDB" id="A0A0D2BX43"/>
<name>A0A0D2BX43_9EURO</name>
<protein>
    <recommendedName>
        <fullName evidence="5">Protein-S-isoprenylcysteine O-methyltransferase</fullName>
        <ecNumber evidence="5">2.1.1.100</ecNumber>
    </recommendedName>
</protein>
<feature type="transmembrane region" description="Helical" evidence="5">
    <location>
        <begin position="12"/>
        <end position="30"/>
    </location>
</feature>
<feature type="transmembrane region" description="Helical" evidence="5">
    <location>
        <begin position="65"/>
        <end position="86"/>
    </location>
</feature>
<dbReference type="Gene3D" id="1.20.120.1630">
    <property type="match status" value="1"/>
</dbReference>
<evidence type="ECO:0000313" key="6">
    <source>
        <dbReference type="EMBL" id="KIW42042.1"/>
    </source>
</evidence>
<evidence type="ECO:0000256" key="4">
    <source>
        <dbReference type="ARBA" id="ARBA00023136"/>
    </source>
</evidence>
<reference evidence="6 7" key="1">
    <citation type="submission" date="2015-01" db="EMBL/GenBank/DDBJ databases">
        <title>The Genome Sequence of Exophiala oligosperma CBS72588.</title>
        <authorList>
            <consortium name="The Broad Institute Genomics Platform"/>
            <person name="Cuomo C."/>
            <person name="de Hoog S."/>
            <person name="Gorbushina A."/>
            <person name="Stielow B."/>
            <person name="Teixiera M."/>
            <person name="Abouelleil A."/>
            <person name="Chapman S.B."/>
            <person name="Priest M."/>
            <person name="Young S.K."/>
            <person name="Wortman J."/>
            <person name="Nusbaum C."/>
            <person name="Birren B."/>
        </authorList>
    </citation>
    <scope>NUCLEOTIDE SEQUENCE [LARGE SCALE GENOMIC DNA]</scope>
    <source>
        <strain evidence="6 7">CBS 72588</strain>
    </source>
</reference>
<keyword evidence="5" id="KW-0808">Transferase</keyword>
<organism evidence="6 7">
    <name type="scientific">Exophiala oligosperma</name>
    <dbReference type="NCBI Taxonomy" id="215243"/>
    <lineage>
        <taxon>Eukaryota</taxon>
        <taxon>Fungi</taxon>
        <taxon>Dikarya</taxon>
        <taxon>Ascomycota</taxon>
        <taxon>Pezizomycotina</taxon>
        <taxon>Eurotiomycetes</taxon>
        <taxon>Chaetothyriomycetidae</taxon>
        <taxon>Chaetothyriales</taxon>
        <taxon>Herpotrichiellaceae</taxon>
        <taxon>Exophiala</taxon>
    </lineage>
</organism>
<comment type="similarity">
    <text evidence="5">Belongs to the class VI-like SAM-binding methyltransferase superfamily. Isoprenylcysteine carboxyl methyltransferase family.</text>
</comment>
<dbReference type="GO" id="GO:0005789">
    <property type="term" value="C:endoplasmic reticulum membrane"/>
    <property type="evidence" value="ECO:0007669"/>
    <property type="project" value="UniProtKB-SubCell"/>
</dbReference>
<dbReference type="PANTHER" id="PTHR12714:SF9">
    <property type="entry name" value="PROTEIN-S-ISOPRENYLCYSTEINE O-METHYLTRANSFERASE"/>
    <property type="match status" value="1"/>
</dbReference>